<dbReference type="GO" id="GO:0006419">
    <property type="term" value="P:alanyl-tRNA aminoacylation"/>
    <property type="evidence" value="ECO:0007669"/>
    <property type="project" value="InterPro"/>
</dbReference>
<dbReference type="InterPro" id="IPR051335">
    <property type="entry name" value="Alanyl-tRNA_Editing_Enzymes"/>
</dbReference>
<protein>
    <submittedName>
        <fullName evidence="7">Alanyl-tRNA editing protein</fullName>
    </submittedName>
</protein>
<evidence type="ECO:0000256" key="4">
    <source>
        <dbReference type="ARBA" id="ARBA00022833"/>
    </source>
</evidence>
<dbReference type="GO" id="GO:0005524">
    <property type="term" value="F:ATP binding"/>
    <property type="evidence" value="ECO:0007669"/>
    <property type="project" value="InterPro"/>
</dbReference>
<dbReference type="Gene3D" id="2.40.30.130">
    <property type="match status" value="1"/>
</dbReference>
<dbReference type="InterPro" id="IPR018165">
    <property type="entry name" value="Ala-tRNA-synth_IIc_core"/>
</dbReference>
<dbReference type="PANTHER" id="PTHR43462:SF1">
    <property type="entry name" value="ALANYL-TRNA EDITING PROTEIN AARSD1"/>
    <property type="match status" value="1"/>
</dbReference>
<evidence type="ECO:0000313" key="8">
    <source>
        <dbReference type="Proteomes" id="UP000886780"/>
    </source>
</evidence>
<comment type="subcellular location">
    <subcellularLocation>
        <location evidence="2">Cytoplasm</location>
    </subcellularLocation>
</comment>
<dbReference type="PROSITE" id="PS50860">
    <property type="entry name" value="AA_TRNA_LIGASE_II_ALA"/>
    <property type="match status" value="1"/>
</dbReference>
<evidence type="ECO:0000256" key="1">
    <source>
        <dbReference type="ARBA" id="ARBA00001947"/>
    </source>
</evidence>
<dbReference type="InterPro" id="IPR018163">
    <property type="entry name" value="Thr/Ala-tRNA-synth_IIc_edit"/>
</dbReference>
<dbReference type="Gene3D" id="3.30.980.10">
    <property type="entry name" value="Threonyl-trna Synthetase, Chain A, domain 2"/>
    <property type="match status" value="1"/>
</dbReference>
<dbReference type="SMART" id="SM00863">
    <property type="entry name" value="tRNA_SAD"/>
    <property type="match status" value="1"/>
</dbReference>
<gene>
    <name evidence="7" type="ORF">IAA28_02495</name>
</gene>
<dbReference type="InterPro" id="IPR012947">
    <property type="entry name" value="tRNA_SAD"/>
</dbReference>
<dbReference type="GO" id="GO:0003676">
    <property type="term" value="F:nucleic acid binding"/>
    <property type="evidence" value="ECO:0007669"/>
    <property type="project" value="InterPro"/>
</dbReference>
<name>A0A9D1W3T3_9FIRM</name>
<sequence length="388" mass="43175">MKRLYYESSYIKNFTASVTGCRERKDGRWEITLDQTAFFPEGGGQPWDTGTLGGANVLEVHERDGEVIHYTDRPLEAGSQVEGCLDWERRFDHMQGHSGEHILTGCIHRRFGYDNVGFHMGSEEITIDFNGLLTGEELDEMEREANEAIYRNLPVQILTPSPKELENMEYRSKKELSGQVRITVIPGVDVCACCGTHVEHTGEVGLIKVLGMIHYKGGVRISLLCGRKALLHTAKRQKQIASLSVLLAAKQDEVPAAVERLKAEKEKLEMELSRMRQAQTEAKAAALPERSGGLAVFEEMDPVQLRRYCTLLYEGGKGDIVLACARRGDGCLYVLGSSKRDMRSFSKKLNGLLRGKGGGSSLMAQGTFQAGEEEIRQAFEACVKEELK</sequence>
<feature type="coiled-coil region" evidence="5">
    <location>
        <begin position="258"/>
        <end position="285"/>
    </location>
</feature>
<dbReference type="AlphaFoldDB" id="A0A9D1W3T3"/>
<keyword evidence="4" id="KW-0862">Zinc</keyword>
<dbReference type="GO" id="GO:0046872">
    <property type="term" value="F:metal ion binding"/>
    <property type="evidence" value="ECO:0007669"/>
    <property type="project" value="UniProtKB-KW"/>
</dbReference>
<dbReference type="SUPFAM" id="SSF55186">
    <property type="entry name" value="ThrRS/AlaRS common domain"/>
    <property type="match status" value="1"/>
</dbReference>
<proteinExistence type="predicted"/>
<dbReference type="GO" id="GO:0004813">
    <property type="term" value="F:alanine-tRNA ligase activity"/>
    <property type="evidence" value="ECO:0007669"/>
    <property type="project" value="InterPro"/>
</dbReference>
<evidence type="ECO:0000313" key="7">
    <source>
        <dbReference type="EMBL" id="HIX51658.1"/>
    </source>
</evidence>
<dbReference type="SUPFAM" id="SSF50447">
    <property type="entry name" value="Translation proteins"/>
    <property type="match status" value="1"/>
</dbReference>
<keyword evidence="5" id="KW-0175">Coiled coil</keyword>
<dbReference type="InterPro" id="IPR009000">
    <property type="entry name" value="Transl_B-barrel_sf"/>
</dbReference>
<evidence type="ECO:0000256" key="5">
    <source>
        <dbReference type="SAM" id="Coils"/>
    </source>
</evidence>
<evidence type="ECO:0000256" key="2">
    <source>
        <dbReference type="ARBA" id="ARBA00004496"/>
    </source>
</evidence>
<keyword evidence="3" id="KW-0479">Metal-binding</keyword>
<organism evidence="7 8">
    <name type="scientific">Candidatus Lachnoclostridium stercoripullorum</name>
    <dbReference type="NCBI Taxonomy" id="2838635"/>
    <lineage>
        <taxon>Bacteria</taxon>
        <taxon>Bacillati</taxon>
        <taxon>Bacillota</taxon>
        <taxon>Clostridia</taxon>
        <taxon>Lachnospirales</taxon>
        <taxon>Lachnospiraceae</taxon>
    </lineage>
</organism>
<dbReference type="EMBL" id="DXEU01000043">
    <property type="protein sequence ID" value="HIX51658.1"/>
    <property type="molecule type" value="Genomic_DNA"/>
</dbReference>
<reference evidence="7" key="1">
    <citation type="journal article" date="2021" name="PeerJ">
        <title>Extensive microbial diversity within the chicken gut microbiome revealed by metagenomics and culture.</title>
        <authorList>
            <person name="Gilroy R."/>
            <person name="Ravi A."/>
            <person name="Getino M."/>
            <person name="Pursley I."/>
            <person name="Horton D.L."/>
            <person name="Alikhan N.F."/>
            <person name="Baker D."/>
            <person name="Gharbi K."/>
            <person name="Hall N."/>
            <person name="Watson M."/>
            <person name="Adriaenssens E.M."/>
            <person name="Foster-Nyarko E."/>
            <person name="Jarju S."/>
            <person name="Secka A."/>
            <person name="Antonio M."/>
            <person name="Oren A."/>
            <person name="Chaudhuri R.R."/>
            <person name="La Ragione R."/>
            <person name="Hildebrand F."/>
            <person name="Pallen M.J."/>
        </authorList>
    </citation>
    <scope>NUCLEOTIDE SEQUENCE</scope>
    <source>
        <strain evidence="7">ChiGjej4B4-12881</strain>
    </source>
</reference>
<dbReference type="Pfam" id="PF07973">
    <property type="entry name" value="tRNA_SAD"/>
    <property type="match status" value="1"/>
</dbReference>
<comment type="caution">
    <text evidence="7">The sequence shown here is derived from an EMBL/GenBank/DDBJ whole genome shotgun (WGS) entry which is preliminary data.</text>
</comment>
<dbReference type="PANTHER" id="PTHR43462">
    <property type="entry name" value="ALANYL-TRNA EDITING PROTEIN"/>
    <property type="match status" value="1"/>
</dbReference>
<dbReference type="Proteomes" id="UP000886780">
    <property type="component" value="Unassembled WGS sequence"/>
</dbReference>
<evidence type="ECO:0000256" key="3">
    <source>
        <dbReference type="ARBA" id="ARBA00022723"/>
    </source>
</evidence>
<feature type="domain" description="Alanyl-transfer RNA synthetases family profile" evidence="6">
    <location>
        <begin position="1"/>
        <end position="220"/>
    </location>
</feature>
<evidence type="ECO:0000259" key="6">
    <source>
        <dbReference type="PROSITE" id="PS50860"/>
    </source>
</evidence>
<reference evidence="7" key="2">
    <citation type="submission" date="2021-04" db="EMBL/GenBank/DDBJ databases">
        <authorList>
            <person name="Gilroy R."/>
        </authorList>
    </citation>
    <scope>NUCLEOTIDE SEQUENCE</scope>
    <source>
        <strain evidence="7">ChiGjej4B4-12881</strain>
    </source>
</reference>
<dbReference type="Gene3D" id="3.10.310.40">
    <property type="match status" value="1"/>
</dbReference>
<accession>A0A9D1W3T3</accession>
<comment type="cofactor">
    <cofactor evidence="1">
        <name>Zn(2+)</name>
        <dbReference type="ChEBI" id="CHEBI:29105"/>
    </cofactor>
</comment>
<dbReference type="GO" id="GO:0005737">
    <property type="term" value="C:cytoplasm"/>
    <property type="evidence" value="ECO:0007669"/>
    <property type="project" value="UniProtKB-SubCell"/>
</dbReference>
<dbReference type="GO" id="GO:0002161">
    <property type="term" value="F:aminoacyl-tRNA deacylase activity"/>
    <property type="evidence" value="ECO:0007669"/>
    <property type="project" value="UniProtKB-ARBA"/>
</dbReference>